<dbReference type="GO" id="GO:0016853">
    <property type="term" value="F:isomerase activity"/>
    <property type="evidence" value="ECO:0007669"/>
    <property type="project" value="InterPro"/>
</dbReference>
<dbReference type="GO" id="GO:0005975">
    <property type="term" value="P:carbohydrate metabolic process"/>
    <property type="evidence" value="ECO:0007669"/>
    <property type="project" value="InterPro"/>
</dbReference>
<dbReference type="InterPro" id="IPR011013">
    <property type="entry name" value="Gal_mutarotase_sf_dom"/>
</dbReference>
<evidence type="ECO:0000313" key="2">
    <source>
        <dbReference type="Proteomes" id="UP000198761"/>
    </source>
</evidence>
<dbReference type="InterPro" id="IPR008183">
    <property type="entry name" value="Aldose_1/G6P_1-epimerase"/>
</dbReference>
<dbReference type="AlphaFoldDB" id="A0A1H8NJR0"/>
<proteinExistence type="predicted"/>
<name>A0A1H8NJR0_9RHOB</name>
<dbReference type="RefSeq" id="WP_091303672.1">
    <property type="nucleotide sequence ID" value="NZ_FOCE01000020.1"/>
</dbReference>
<sequence>MSSAPARITNDHLSVTVAALGAEIQSIDLSDGRPLLWHGDPAFWAGRAPVLFPIVGRAPGDRIAVNGQTAPMAQHGFARRSLFTRIAADARYCRHELAASAETRALYPCDFRLTITHALDGPRLTIRAEVANEGPTPMPFGFGFHPAFLWPLPGAAGRAHRVVLDNGASPALARLDGGFLPEQRHPSPFDSGVLQLDPAQFAADAMIFPEGAGSGLTYGAEGGPALQFRFENLPHLALWSKPGAPFVCIEPWHGMAARCGGPPDLAARPGTILLAAGASTRFACQITLV</sequence>
<dbReference type="Proteomes" id="UP000198761">
    <property type="component" value="Unassembled WGS sequence"/>
</dbReference>
<dbReference type="Pfam" id="PF01263">
    <property type="entry name" value="Aldose_epim"/>
    <property type="match status" value="1"/>
</dbReference>
<keyword evidence="2" id="KW-1185">Reference proteome</keyword>
<dbReference type="STRING" id="933059.SAMN04488103_12013"/>
<dbReference type="GO" id="GO:0030246">
    <property type="term" value="F:carbohydrate binding"/>
    <property type="evidence" value="ECO:0007669"/>
    <property type="project" value="InterPro"/>
</dbReference>
<accession>A0A1H8NJR0</accession>
<dbReference type="CDD" id="cd09024">
    <property type="entry name" value="Aldose_epim_lacX"/>
    <property type="match status" value="1"/>
</dbReference>
<gene>
    <name evidence="1" type="ORF">SAMN04488103_12013</name>
</gene>
<evidence type="ECO:0000313" key="1">
    <source>
        <dbReference type="EMBL" id="SEO29850.1"/>
    </source>
</evidence>
<organism evidence="1 2">
    <name type="scientific">Gemmobacter aquatilis</name>
    <dbReference type="NCBI Taxonomy" id="933059"/>
    <lineage>
        <taxon>Bacteria</taxon>
        <taxon>Pseudomonadati</taxon>
        <taxon>Pseudomonadota</taxon>
        <taxon>Alphaproteobacteria</taxon>
        <taxon>Rhodobacterales</taxon>
        <taxon>Paracoccaceae</taxon>
        <taxon>Gemmobacter</taxon>
    </lineage>
</organism>
<dbReference type="InterPro" id="IPR014718">
    <property type="entry name" value="GH-type_carb-bd"/>
</dbReference>
<protein>
    <submittedName>
        <fullName evidence="1">Galactose mutarotase</fullName>
    </submittedName>
</protein>
<dbReference type="Gene3D" id="2.70.98.10">
    <property type="match status" value="1"/>
</dbReference>
<reference evidence="1 2" key="1">
    <citation type="submission" date="2016-10" db="EMBL/GenBank/DDBJ databases">
        <authorList>
            <person name="de Groot N.N."/>
        </authorList>
    </citation>
    <scope>NUCLEOTIDE SEQUENCE [LARGE SCALE GENOMIC DNA]</scope>
    <source>
        <strain evidence="1 2">DSM 3857</strain>
    </source>
</reference>
<dbReference type="OrthoDB" id="9795355at2"/>
<dbReference type="EMBL" id="FOCE01000020">
    <property type="protein sequence ID" value="SEO29850.1"/>
    <property type="molecule type" value="Genomic_DNA"/>
</dbReference>
<dbReference type="SUPFAM" id="SSF74650">
    <property type="entry name" value="Galactose mutarotase-like"/>
    <property type="match status" value="1"/>
</dbReference>
<dbReference type="InterPro" id="IPR037481">
    <property type="entry name" value="LacX"/>
</dbReference>